<evidence type="ECO:0000256" key="2">
    <source>
        <dbReference type="ARBA" id="ARBA00023136"/>
    </source>
</evidence>
<dbReference type="PANTHER" id="PTHR37042">
    <property type="entry name" value="OUTER MEMBRANE PROTEIN RV1973"/>
    <property type="match status" value="1"/>
</dbReference>
<accession>A0ABU7M8N3</accession>
<feature type="compositionally biased region" description="Acidic residues" evidence="3">
    <location>
        <begin position="53"/>
        <end position="73"/>
    </location>
</feature>
<feature type="compositionally biased region" description="Polar residues" evidence="3">
    <location>
        <begin position="1"/>
        <end position="12"/>
    </location>
</feature>
<keyword evidence="2 4" id="KW-0472">Membrane</keyword>
<evidence type="ECO:0000256" key="4">
    <source>
        <dbReference type="SAM" id="Phobius"/>
    </source>
</evidence>
<comment type="subcellular location">
    <subcellularLocation>
        <location evidence="1">Membrane</location>
    </subcellularLocation>
</comment>
<gene>
    <name evidence="5" type="ORF">VZC37_03810</name>
</gene>
<name>A0ABU7M8N3_9ACTN</name>
<protein>
    <recommendedName>
        <fullName evidence="7">Mce protein</fullName>
    </recommendedName>
</protein>
<sequence length="246" mass="26250">MSRTTTVSSESAASREVTDPEEIHTDTDKDTDAQPESESKESESKESTNPESANDEPSSESDESSGSDHDEDAAPPSGPGTRNSAVSGRFRRGGLVVASLVSVAALALLGWFGWQYKTDHATDSAASAALDTARDYAVTLTSVSADSIDEDFTAVLDGATGEFKSMYAKSSEQLRQLLVDNQANAEGKVIASGIESASPSKVVVLLFVDQSVRNASTPEPRIDRSRVEMTMERVDDRWLAAKVELP</sequence>
<feature type="region of interest" description="Disordered" evidence="3">
    <location>
        <begin position="1"/>
        <end position="86"/>
    </location>
</feature>
<proteinExistence type="predicted"/>
<evidence type="ECO:0000256" key="3">
    <source>
        <dbReference type="SAM" id="MobiDB-lite"/>
    </source>
</evidence>
<keyword evidence="6" id="KW-1185">Reference proteome</keyword>
<dbReference type="PANTHER" id="PTHR37042:SF4">
    <property type="entry name" value="OUTER MEMBRANE PROTEIN RV1973"/>
    <property type="match status" value="1"/>
</dbReference>
<comment type="caution">
    <text evidence="5">The sequence shown here is derived from an EMBL/GenBank/DDBJ whole genome shotgun (WGS) entry which is preliminary data.</text>
</comment>
<evidence type="ECO:0000256" key="1">
    <source>
        <dbReference type="ARBA" id="ARBA00004370"/>
    </source>
</evidence>
<evidence type="ECO:0000313" key="5">
    <source>
        <dbReference type="EMBL" id="MEE3849440.1"/>
    </source>
</evidence>
<evidence type="ECO:0008006" key="7">
    <source>
        <dbReference type="Google" id="ProtNLM"/>
    </source>
</evidence>
<organism evidence="5 6">
    <name type="scientific">Gordonia sesuvii</name>
    <dbReference type="NCBI Taxonomy" id="3116777"/>
    <lineage>
        <taxon>Bacteria</taxon>
        <taxon>Bacillati</taxon>
        <taxon>Actinomycetota</taxon>
        <taxon>Actinomycetes</taxon>
        <taxon>Mycobacteriales</taxon>
        <taxon>Gordoniaceae</taxon>
        <taxon>Gordonia</taxon>
    </lineage>
</organism>
<evidence type="ECO:0000313" key="6">
    <source>
        <dbReference type="Proteomes" id="UP001347146"/>
    </source>
</evidence>
<keyword evidence="4" id="KW-0812">Transmembrane</keyword>
<feature type="transmembrane region" description="Helical" evidence="4">
    <location>
        <begin position="94"/>
        <end position="114"/>
    </location>
</feature>
<reference evidence="5 6" key="1">
    <citation type="submission" date="2024-01" db="EMBL/GenBank/DDBJ databases">
        <title>Draft genome sequence of Gordonia sp. LSe1-13.</title>
        <authorList>
            <person name="Suphannarot A."/>
            <person name="Mingma R."/>
        </authorList>
    </citation>
    <scope>NUCLEOTIDE SEQUENCE [LARGE SCALE GENOMIC DNA]</scope>
    <source>
        <strain evidence="5 6">LSe1-13</strain>
    </source>
</reference>
<keyword evidence="4" id="KW-1133">Transmembrane helix</keyword>
<dbReference type="Proteomes" id="UP001347146">
    <property type="component" value="Unassembled WGS sequence"/>
</dbReference>
<dbReference type="EMBL" id="JAZDUF010000001">
    <property type="protein sequence ID" value="MEE3849440.1"/>
    <property type="molecule type" value="Genomic_DNA"/>
</dbReference>
<feature type="compositionally biased region" description="Basic and acidic residues" evidence="3">
    <location>
        <begin position="16"/>
        <end position="48"/>
    </location>
</feature>
<dbReference type="RefSeq" id="WP_330431071.1">
    <property type="nucleotide sequence ID" value="NZ_JAZDUF010000001.1"/>
</dbReference>